<feature type="non-terminal residue" evidence="3">
    <location>
        <position position="86"/>
    </location>
</feature>
<dbReference type="GO" id="GO:0006508">
    <property type="term" value="P:proteolysis"/>
    <property type="evidence" value="ECO:0007669"/>
    <property type="project" value="InterPro"/>
</dbReference>
<dbReference type="GO" id="GO:0046872">
    <property type="term" value="F:metal ion binding"/>
    <property type="evidence" value="ECO:0007669"/>
    <property type="project" value="UniProtKB-UniRule"/>
</dbReference>
<evidence type="ECO:0000259" key="2">
    <source>
        <dbReference type="PROSITE" id="PS51695"/>
    </source>
</evidence>
<dbReference type="AlphaFoldDB" id="A0AAD4QAR1"/>
<accession>A0AAD4QAR1</accession>
<comment type="caution">
    <text evidence="3">The sequence shown here is derived from an EMBL/GenBank/DDBJ whole genome shotgun (WGS) entry which is preliminary data.</text>
</comment>
<dbReference type="PROSITE" id="PS51695">
    <property type="entry name" value="SEDOLISIN"/>
    <property type="match status" value="1"/>
</dbReference>
<dbReference type="Gene3D" id="3.40.50.200">
    <property type="entry name" value="Peptidase S8/S53 domain"/>
    <property type="match status" value="1"/>
</dbReference>
<dbReference type="SUPFAM" id="SSF52743">
    <property type="entry name" value="Subtilisin-like"/>
    <property type="match status" value="1"/>
</dbReference>
<comment type="cofactor">
    <cofactor evidence="1">
        <name>Ca(2+)</name>
        <dbReference type="ChEBI" id="CHEBI:29108"/>
    </cofactor>
    <text evidence="1">Binds 1 Ca(2+) ion per subunit.</text>
</comment>
<feature type="binding site" evidence="1">
    <location>
        <position position="58"/>
    </location>
    <ligand>
        <name>Ca(2+)</name>
        <dbReference type="ChEBI" id="CHEBI:29108"/>
    </ligand>
</feature>
<reference evidence="3" key="1">
    <citation type="submission" date="2022-01" db="EMBL/GenBank/DDBJ databases">
        <title>Comparative genomics reveals a dynamic genome evolution in the ectomycorrhizal milk-cap (Lactarius) mushrooms.</title>
        <authorList>
            <consortium name="DOE Joint Genome Institute"/>
            <person name="Lebreton A."/>
            <person name="Tang N."/>
            <person name="Kuo A."/>
            <person name="LaButti K."/>
            <person name="Drula E."/>
            <person name="Barry K."/>
            <person name="Clum A."/>
            <person name="Lipzen A."/>
            <person name="Mousain D."/>
            <person name="Ng V."/>
            <person name="Wang R."/>
            <person name="Wang X."/>
            <person name="Dai Y."/>
            <person name="Henrissat B."/>
            <person name="Grigoriev I.V."/>
            <person name="Guerin-Laguette A."/>
            <person name="Yu F."/>
            <person name="Martin F.M."/>
        </authorList>
    </citation>
    <scope>NUCLEOTIDE SEQUENCE</scope>
    <source>
        <strain evidence="3">QP</strain>
    </source>
</reference>
<evidence type="ECO:0000313" key="3">
    <source>
        <dbReference type="EMBL" id="KAH8991299.1"/>
    </source>
</evidence>
<feature type="domain" description="Peptidase S53" evidence="2">
    <location>
        <begin position="1"/>
        <end position="78"/>
    </location>
</feature>
<dbReference type="InterPro" id="IPR030400">
    <property type="entry name" value="Sedolisin_dom"/>
</dbReference>
<proteinExistence type="predicted"/>
<dbReference type="GO" id="GO:0008240">
    <property type="term" value="F:tripeptidyl-peptidase activity"/>
    <property type="evidence" value="ECO:0007669"/>
    <property type="project" value="TreeGrafter"/>
</dbReference>
<evidence type="ECO:0000256" key="1">
    <source>
        <dbReference type="PROSITE-ProRule" id="PRU01032"/>
    </source>
</evidence>
<keyword evidence="4" id="KW-1185">Reference proteome</keyword>
<feature type="binding site" evidence="1">
    <location>
        <position position="56"/>
    </location>
    <ligand>
        <name>Ca(2+)</name>
        <dbReference type="ChEBI" id="CHEBI:29108"/>
    </ligand>
</feature>
<dbReference type="InterPro" id="IPR050819">
    <property type="entry name" value="Tripeptidyl-peptidase_I"/>
</dbReference>
<dbReference type="EMBL" id="JAKELL010000027">
    <property type="protein sequence ID" value="KAH8991299.1"/>
    <property type="molecule type" value="Genomic_DNA"/>
</dbReference>
<gene>
    <name evidence="3" type="ORF">EDB92DRAFT_1798409</name>
</gene>
<dbReference type="Proteomes" id="UP001201163">
    <property type="component" value="Unassembled WGS sequence"/>
</dbReference>
<organism evidence="3 4">
    <name type="scientific">Lactarius akahatsu</name>
    <dbReference type="NCBI Taxonomy" id="416441"/>
    <lineage>
        <taxon>Eukaryota</taxon>
        <taxon>Fungi</taxon>
        <taxon>Dikarya</taxon>
        <taxon>Basidiomycota</taxon>
        <taxon>Agaricomycotina</taxon>
        <taxon>Agaricomycetes</taxon>
        <taxon>Russulales</taxon>
        <taxon>Russulaceae</taxon>
        <taxon>Lactarius</taxon>
    </lineage>
</organism>
<dbReference type="GO" id="GO:0004252">
    <property type="term" value="F:serine-type endopeptidase activity"/>
    <property type="evidence" value="ECO:0007669"/>
    <property type="project" value="InterPro"/>
</dbReference>
<dbReference type="PANTHER" id="PTHR14218:SF15">
    <property type="entry name" value="TRIPEPTIDYL-PEPTIDASE 1"/>
    <property type="match status" value="1"/>
</dbReference>
<comment type="caution">
    <text evidence="1">Lacks conserved residue(s) required for the propagation of feature annotation.</text>
</comment>
<keyword evidence="1" id="KW-0479">Metal-binding</keyword>
<name>A0AAD4QAR1_9AGAM</name>
<evidence type="ECO:0000313" key="4">
    <source>
        <dbReference type="Proteomes" id="UP001201163"/>
    </source>
</evidence>
<feature type="binding site" evidence="1">
    <location>
        <position position="37"/>
    </location>
    <ligand>
        <name>Ca(2+)</name>
        <dbReference type="ChEBI" id="CHEBI:29108"/>
    </ligand>
</feature>
<feature type="binding site" evidence="1">
    <location>
        <position position="38"/>
    </location>
    <ligand>
        <name>Ca(2+)</name>
        <dbReference type="ChEBI" id="CHEBI:29108"/>
    </ligand>
</feature>
<dbReference type="PANTHER" id="PTHR14218">
    <property type="entry name" value="PROTEASE S8 TRIPEPTIDYL PEPTIDASE I CLN2"/>
    <property type="match status" value="1"/>
</dbReference>
<dbReference type="InterPro" id="IPR036852">
    <property type="entry name" value="Peptidase_S8/S53_dom_sf"/>
</dbReference>
<protein>
    <recommendedName>
        <fullName evidence="2">Peptidase S53 domain-containing protein</fullName>
    </recommendedName>
</protein>
<sequence length="86" mass="9051">VAGIISLLNDHRLSQGKPLLGFLNPWIYAGGLKGFNDIVSGSNPGCNTDGFSAIAGWDPVTGLGTPDFEQLMYILDLGSSNSNQPE</sequence>
<keyword evidence="1" id="KW-0106">Calcium</keyword>